<dbReference type="Proteomes" id="UP001519343">
    <property type="component" value="Unassembled WGS sequence"/>
</dbReference>
<proteinExistence type="predicted"/>
<sequence>MNPTTSTLPLSGNKVIFLDKSALLVFMDQHHPQHGKAVSYFLEWDDLERPLVTLNFIVYELHQWLLEHSGYDHAQFFLNVVQKAEQNGVLTVLSVDEDLEREALQMITDQPQYELSFMKACILLVMGQLEIKRIFSFDPFYKGVVKYFPYIQLIPSGKGD</sequence>
<dbReference type="InterPro" id="IPR029060">
    <property type="entry name" value="PIN-like_dom_sf"/>
</dbReference>
<dbReference type="RefSeq" id="WP_209812097.1">
    <property type="nucleotide sequence ID" value="NZ_JAGGKT010000016.1"/>
</dbReference>
<dbReference type="EMBL" id="JAGGKT010000016">
    <property type="protein sequence ID" value="MBP1934092.1"/>
    <property type="molecule type" value="Genomic_DNA"/>
</dbReference>
<dbReference type="Gene3D" id="3.40.50.1010">
    <property type="entry name" value="5'-nuclease"/>
    <property type="match status" value="1"/>
</dbReference>
<accession>A0ABS4GVF8</accession>
<comment type="caution">
    <text evidence="1">The sequence shown here is derived from an EMBL/GenBank/DDBJ whole genome shotgun (WGS) entry which is preliminary data.</text>
</comment>
<dbReference type="InterPro" id="IPR039018">
    <property type="entry name" value="VapC20-like"/>
</dbReference>
<organism evidence="1 2">
    <name type="scientific">Ammoniphilus resinae</name>
    <dbReference type="NCBI Taxonomy" id="861532"/>
    <lineage>
        <taxon>Bacteria</taxon>
        <taxon>Bacillati</taxon>
        <taxon>Bacillota</taxon>
        <taxon>Bacilli</taxon>
        <taxon>Bacillales</taxon>
        <taxon>Paenibacillaceae</taxon>
        <taxon>Aneurinibacillus group</taxon>
        <taxon>Ammoniphilus</taxon>
    </lineage>
</organism>
<reference evidence="1 2" key="1">
    <citation type="submission" date="2021-03" db="EMBL/GenBank/DDBJ databases">
        <title>Genomic Encyclopedia of Type Strains, Phase IV (KMG-IV): sequencing the most valuable type-strain genomes for metagenomic binning, comparative biology and taxonomic classification.</title>
        <authorList>
            <person name="Goeker M."/>
        </authorList>
    </citation>
    <scope>NUCLEOTIDE SEQUENCE [LARGE SCALE GENOMIC DNA]</scope>
    <source>
        <strain evidence="1 2">DSM 24738</strain>
    </source>
</reference>
<protein>
    <submittedName>
        <fullName evidence="1">Nucleic acid-binding protein</fullName>
    </submittedName>
</protein>
<evidence type="ECO:0000313" key="1">
    <source>
        <dbReference type="EMBL" id="MBP1934092.1"/>
    </source>
</evidence>
<gene>
    <name evidence="1" type="ORF">J2Z37_004109</name>
</gene>
<dbReference type="SUPFAM" id="SSF88723">
    <property type="entry name" value="PIN domain-like"/>
    <property type="match status" value="1"/>
</dbReference>
<keyword evidence="2" id="KW-1185">Reference proteome</keyword>
<name>A0ABS4GVF8_9BACL</name>
<evidence type="ECO:0000313" key="2">
    <source>
        <dbReference type="Proteomes" id="UP001519343"/>
    </source>
</evidence>
<dbReference type="PANTHER" id="PTHR42188">
    <property type="entry name" value="23S RRNA-SPECIFIC ENDONUCLEASE VAPC20"/>
    <property type="match status" value="1"/>
</dbReference>
<dbReference type="PANTHER" id="PTHR42188:SF1">
    <property type="entry name" value="23S RRNA-SPECIFIC ENDONUCLEASE VAPC20"/>
    <property type="match status" value="1"/>
</dbReference>